<evidence type="ECO:0000313" key="1">
    <source>
        <dbReference type="EMBL" id="KZV18139.1"/>
    </source>
</evidence>
<reference evidence="1 2" key="1">
    <citation type="journal article" date="2015" name="Proc. Natl. Acad. Sci. U.S.A.">
        <title>The resurrection genome of Boea hygrometrica: A blueprint for survival of dehydration.</title>
        <authorList>
            <person name="Xiao L."/>
            <person name="Yang G."/>
            <person name="Zhang L."/>
            <person name="Yang X."/>
            <person name="Zhao S."/>
            <person name="Ji Z."/>
            <person name="Zhou Q."/>
            <person name="Hu M."/>
            <person name="Wang Y."/>
            <person name="Chen M."/>
            <person name="Xu Y."/>
            <person name="Jin H."/>
            <person name="Xiao X."/>
            <person name="Hu G."/>
            <person name="Bao F."/>
            <person name="Hu Y."/>
            <person name="Wan P."/>
            <person name="Li L."/>
            <person name="Deng X."/>
            <person name="Kuang T."/>
            <person name="Xiang C."/>
            <person name="Zhu J.K."/>
            <person name="Oliver M.J."/>
            <person name="He Y."/>
        </authorList>
    </citation>
    <scope>NUCLEOTIDE SEQUENCE [LARGE SCALE GENOMIC DNA]</scope>
    <source>
        <strain evidence="2">cv. XS01</strain>
    </source>
</reference>
<accession>A0A2Z7AGC4</accession>
<sequence>MMTSAVTSAIRRKLQRKPAVGSGRSVVSLKETSYWTVKPALTNKEFSSWTFSKANPTADDLAKQFQQQRKIQQRRRLHLLHVKKSTFLDAKQGCCTESFTVESRGDSSRVQGRLHAVTADLED</sequence>
<protein>
    <submittedName>
        <fullName evidence="1">Uncharacterized protein</fullName>
    </submittedName>
</protein>
<proteinExistence type="predicted"/>
<gene>
    <name evidence="1" type="ORF">F511_30149</name>
</gene>
<dbReference type="EMBL" id="KV017510">
    <property type="protein sequence ID" value="KZV18139.1"/>
    <property type="molecule type" value="Genomic_DNA"/>
</dbReference>
<dbReference type="Proteomes" id="UP000250235">
    <property type="component" value="Unassembled WGS sequence"/>
</dbReference>
<keyword evidence="2" id="KW-1185">Reference proteome</keyword>
<organism evidence="1 2">
    <name type="scientific">Dorcoceras hygrometricum</name>
    <dbReference type="NCBI Taxonomy" id="472368"/>
    <lineage>
        <taxon>Eukaryota</taxon>
        <taxon>Viridiplantae</taxon>
        <taxon>Streptophyta</taxon>
        <taxon>Embryophyta</taxon>
        <taxon>Tracheophyta</taxon>
        <taxon>Spermatophyta</taxon>
        <taxon>Magnoliopsida</taxon>
        <taxon>eudicotyledons</taxon>
        <taxon>Gunneridae</taxon>
        <taxon>Pentapetalae</taxon>
        <taxon>asterids</taxon>
        <taxon>lamiids</taxon>
        <taxon>Lamiales</taxon>
        <taxon>Gesneriaceae</taxon>
        <taxon>Didymocarpoideae</taxon>
        <taxon>Trichosporeae</taxon>
        <taxon>Loxocarpinae</taxon>
        <taxon>Dorcoceras</taxon>
    </lineage>
</organism>
<name>A0A2Z7AGC4_9LAMI</name>
<evidence type="ECO:0000313" key="2">
    <source>
        <dbReference type="Proteomes" id="UP000250235"/>
    </source>
</evidence>
<dbReference type="AlphaFoldDB" id="A0A2Z7AGC4"/>